<evidence type="ECO:0000256" key="4">
    <source>
        <dbReference type="SAM" id="SignalP"/>
    </source>
</evidence>
<keyword evidence="3" id="KW-0472">Membrane</keyword>
<evidence type="ECO:0000313" key="6">
    <source>
        <dbReference type="Proteomes" id="UP000235861"/>
    </source>
</evidence>
<dbReference type="RefSeq" id="WP_100294728.1">
    <property type="nucleotide sequence ID" value="NZ_PGGC01000131.1"/>
</dbReference>
<dbReference type="SUPFAM" id="SSF56935">
    <property type="entry name" value="Porins"/>
    <property type="match status" value="1"/>
</dbReference>
<keyword evidence="6" id="KW-1185">Reference proteome</keyword>
<name>A0A2H9U2E4_9GAMM</name>
<dbReference type="InterPro" id="IPR033900">
    <property type="entry name" value="Gram_neg_porin_domain"/>
</dbReference>
<dbReference type="CDD" id="cd00342">
    <property type="entry name" value="gram_neg_porins"/>
    <property type="match status" value="1"/>
</dbReference>
<proteinExistence type="predicted"/>
<evidence type="ECO:0000256" key="3">
    <source>
        <dbReference type="ARBA" id="ARBA00023136"/>
    </source>
</evidence>
<dbReference type="OrthoDB" id="6211369at2"/>
<protein>
    <submittedName>
        <fullName evidence="5">Porin</fullName>
    </submittedName>
</protein>
<keyword evidence="2 4" id="KW-0732">Signal</keyword>
<accession>A0A2H9U2E4</accession>
<dbReference type="InterPro" id="IPR023614">
    <property type="entry name" value="Porin_dom_sf"/>
</dbReference>
<feature type="signal peptide" evidence="4">
    <location>
        <begin position="1"/>
        <end position="21"/>
    </location>
</feature>
<dbReference type="PANTHER" id="PTHR34501:SF2">
    <property type="entry name" value="OUTER MEMBRANE PORIN F-RELATED"/>
    <property type="match status" value="1"/>
</dbReference>
<dbReference type="InterPro" id="IPR050298">
    <property type="entry name" value="Gram-neg_bact_OMP"/>
</dbReference>
<evidence type="ECO:0000256" key="1">
    <source>
        <dbReference type="ARBA" id="ARBA00004571"/>
    </source>
</evidence>
<dbReference type="AlphaFoldDB" id="A0A2H9U2E4"/>
<comment type="subcellular location">
    <subcellularLocation>
        <location evidence="1">Cell outer membrane</location>
        <topology evidence="1">Multi-pass membrane protein</topology>
    </subcellularLocation>
</comment>
<evidence type="ECO:0000313" key="5">
    <source>
        <dbReference type="EMBL" id="PJG58139.1"/>
    </source>
</evidence>
<dbReference type="EMBL" id="PGGC01000131">
    <property type="protein sequence ID" value="PJG58139.1"/>
    <property type="molecule type" value="Genomic_DNA"/>
</dbReference>
<sequence length="361" mass="39706">MNKTAISLLISMAALSLGADAAVVYTDNDGSDLAVIGRLGADFNNRTTDDIKGSFDARIGVKGRQKIDNQFSLIGLAQYQVNAAEYANSLRRDSNGNLVERGDNLVARYVWVGIDGNELGKVTFGRVSSGLISMTDVADIFAAASFITGRQASRVDPTAVQIVRQDATIQYSNIFNNIEFSTAYILGNGSSDLDYGYNTLLSYTFDFAEMGRLVPVVAYQQTMADHQEGSIINNDAQKYRFGGAGARYYVGDFIIGALYSSDSVSYADEESSRDDVLESNVTYNINSYFTTRVGYRHLENDGGGDMALRDYLFELQYKLTPFSSIYTTYVIRNGRDGSAGQNTFGHSNDDDIYHLGLRYDF</sequence>
<dbReference type="PANTHER" id="PTHR34501">
    <property type="entry name" value="PROTEIN YDDL-RELATED"/>
    <property type="match status" value="1"/>
</dbReference>
<organism evidence="5 6">
    <name type="scientific">Aeromonas cavernicola</name>
    <dbReference type="NCBI Taxonomy" id="1006623"/>
    <lineage>
        <taxon>Bacteria</taxon>
        <taxon>Pseudomonadati</taxon>
        <taxon>Pseudomonadota</taxon>
        <taxon>Gammaproteobacteria</taxon>
        <taxon>Aeromonadales</taxon>
        <taxon>Aeromonadaceae</taxon>
        <taxon>Aeromonas</taxon>
    </lineage>
</organism>
<evidence type="ECO:0000256" key="2">
    <source>
        <dbReference type="ARBA" id="ARBA00022729"/>
    </source>
</evidence>
<feature type="chain" id="PRO_5014162354" evidence="4">
    <location>
        <begin position="22"/>
        <end position="361"/>
    </location>
</feature>
<dbReference type="GO" id="GO:0009279">
    <property type="term" value="C:cell outer membrane"/>
    <property type="evidence" value="ECO:0007669"/>
    <property type="project" value="UniProtKB-SubCell"/>
</dbReference>
<reference evidence="5 6" key="1">
    <citation type="submission" date="2017-11" db="EMBL/GenBank/DDBJ databases">
        <title>Draft genome sequence of environmental isolate Aeromonas cavernicola sp. nov. MDC 2508.</title>
        <authorList>
            <person name="Colston S.M."/>
            <person name="Navarro A."/>
            <person name="Martinez-Murcia A.J."/>
            <person name="Graf J."/>
        </authorList>
    </citation>
    <scope>NUCLEOTIDE SEQUENCE [LARGE SCALE GENOMIC DNA]</scope>
    <source>
        <strain evidence="5 6">MDC 2508</strain>
    </source>
</reference>
<comment type="caution">
    <text evidence="5">The sequence shown here is derived from an EMBL/GenBank/DDBJ whole genome shotgun (WGS) entry which is preliminary data.</text>
</comment>
<dbReference type="Proteomes" id="UP000235861">
    <property type="component" value="Unassembled WGS sequence"/>
</dbReference>
<dbReference type="Gene3D" id="2.40.160.10">
    <property type="entry name" value="Porin"/>
    <property type="match status" value="1"/>
</dbReference>
<dbReference type="GO" id="GO:0015288">
    <property type="term" value="F:porin activity"/>
    <property type="evidence" value="ECO:0007669"/>
    <property type="project" value="InterPro"/>
</dbReference>
<gene>
    <name evidence="5" type="ORF">CUC53_14030</name>
</gene>